<comment type="caution">
    <text evidence="4">The sequence shown here is derived from an EMBL/GenBank/DDBJ whole genome shotgun (WGS) entry which is preliminary data.</text>
</comment>
<proteinExistence type="predicted"/>
<reference evidence="4 5" key="1">
    <citation type="journal article" date="2021" name="Commun. Biol.">
        <title>The genome of Shorea leprosula (Dipterocarpaceae) highlights the ecological relevance of drought in aseasonal tropical rainforests.</title>
        <authorList>
            <person name="Ng K.K.S."/>
            <person name="Kobayashi M.J."/>
            <person name="Fawcett J.A."/>
            <person name="Hatakeyama M."/>
            <person name="Paape T."/>
            <person name="Ng C.H."/>
            <person name="Ang C.C."/>
            <person name="Tnah L.H."/>
            <person name="Lee C.T."/>
            <person name="Nishiyama T."/>
            <person name="Sese J."/>
            <person name="O'Brien M.J."/>
            <person name="Copetti D."/>
            <person name="Mohd Noor M.I."/>
            <person name="Ong R.C."/>
            <person name="Putra M."/>
            <person name="Sireger I.Z."/>
            <person name="Indrioko S."/>
            <person name="Kosugi Y."/>
            <person name="Izuno A."/>
            <person name="Isagi Y."/>
            <person name="Lee S.L."/>
            <person name="Shimizu K.K."/>
        </authorList>
    </citation>
    <scope>NUCLEOTIDE SEQUENCE [LARGE SCALE GENOMIC DNA]</scope>
    <source>
        <strain evidence="4">214</strain>
    </source>
</reference>
<dbReference type="EMBL" id="BPVZ01000032">
    <property type="protein sequence ID" value="GKV10445.1"/>
    <property type="molecule type" value="Genomic_DNA"/>
</dbReference>
<evidence type="ECO:0000313" key="4">
    <source>
        <dbReference type="EMBL" id="GKV10445.1"/>
    </source>
</evidence>
<sequence length="237" mass="25840">MKRDQIAQCGSCHARDVVFLHNIRQRGIFRRFCTNCVLKSHLGLFCPICLEIFSEPPPTHQRLICLKCPAICHVTCPSQFSNDSTFICPICYNPSFNFFNVNPSKKSKSGSIHDPAKAEGSKVIDKDASKALLVAASLSAMSMTKAAAAIRTDAEKKVKEAALARKRAKEALERLTFLAAKESEGSGREKGPIKGPVVMKSRVDAQADTKRNGLSEDKGSNGLHSVSPVSAPKLQRQ</sequence>
<organism evidence="4 5">
    <name type="scientific">Rubroshorea leprosula</name>
    <dbReference type="NCBI Taxonomy" id="152421"/>
    <lineage>
        <taxon>Eukaryota</taxon>
        <taxon>Viridiplantae</taxon>
        <taxon>Streptophyta</taxon>
        <taxon>Embryophyta</taxon>
        <taxon>Tracheophyta</taxon>
        <taxon>Spermatophyta</taxon>
        <taxon>Magnoliopsida</taxon>
        <taxon>eudicotyledons</taxon>
        <taxon>Gunneridae</taxon>
        <taxon>Pentapetalae</taxon>
        <taxon>rosids</taxon>
        <taxon>malvids</taxon>
        <taxon>Malvales</taxon>
        <taxon>Dipterocarpaceae</taxon>
        <taxon>Rubroshorea</taxon>
    </lineage>
</organism>
<gene>
    <name evidence="4" type="ORF">SLEP1_g21806</name>
</gene>
<dbReference type="Proteomes" id="UP001054252">
    <property type="component" value="Unassembled WGS sequence"/>
</dbReference>
<evidence type="ECO:0000259" key="3">
    <source>
        <dbReference type="PROSITE" id="PS50089"/>
    </source>
</evidence>
<keyword evidence="1" id="KW-0479">Metal-binding</keyword>
<dbReference type="GO" id="GO:0008270">
    <property type="term" value="F:zinc ion binding"/>
    <property type="evidence" value="ECO:0007669"/>
    <property type="project" value="UniProtKB-KW"/>
</dbReference>
<feature type="compositionally biased region" description="Basic and acidic residues" evidence="2">
    <location>
        <begin position="201"/>
        <end position="219"/>
    </location>
</feature>
<name>A0AAV5JEK0_9ROSI</name>
<dbReference type="PANTHER" id="PTHR34451">
    <property type="entry name" value="PHD FINGER FAMILY PROTEIN"/>
    <property type="match status" value="1"/>
</dbReference>
<keyword evidence="5" id="KW-1185">Reference proteome</keyword>
<feature type="compositionally biased region" description="Basic and acidic residues" evidence="2">
    <location>
        <begin position="182"/>
        <end position="192"/>
    </location>
</feature>
<dbReference type="PROSITE" id="PS50089">
    <property type="entry name" value="ZF_RING_2"/>
    <property type="match status" value="1"/>
</dbReference>
<protein>
    <recommendedName>
        <fullName evidence="3">RING-type domain-containing protein</fullName>
    </recommendedName>
</protein>
<dbReference type="InterPro" id="IPR001841">
    <property type="entry name" value="Znf_RING"/>
</dbReference>
<evidence type="ECO:0000256" key="1">
    <source>
        <dbReference type="PROSITE-ProRule" id="PRU00175"/>
    </source>
</evidence>
<dbReference type="AlphaFoldDB" id="A0AAV5JEK0"/>
<accession>A0AAV5JEK0</accession>
<feature type="domain" description="RING-type" evidence="3">
    <location>
        <begin position="46"/>
        <end position="91"/>
    </location>
</feature>
<keyword evidence="1" id="KW-0862">Zinc</keyword>
<dbReference type="PANTHER" id="PTHR34451:SF7">
    <property type="entry name" value="PHD FINGER FAMILY PROTEIN"/>
    <property type="match status" value="1"/>
</dbReference>
<evidence type="ECO:0000256" key="2">
    <source>
        <dbReference type="SAM" id="MobiDB-lite"/>
    </source>
</evidence>
<keyword evidence="1" id="KW-0863">Zinc-finger</keyword>
<evidence type="ECO:0000313" key="5">
    <source>
        <dbReference type="Proteomes" id="UP001054252"/>
    </source>
</evidence>
<feature type="region of interest" description="Disordered" evidence="2">
    <location>
        <begin position="182"/>
        <end position="237"/>
    </location>
</feature>